<organism evidence="1 2">
    <name type="scientific">Aneurinibacillus aneurinilyticus ATCC 12856</name>
    <dbReference type="NCBI Taxonomy" id="649747"/>
    <lineage>
        <taxon>Bacteria</taxon>
        <taxon>Bacillati</taxon>
        <taxon>Bacillota</taxon>
        <taxon>Bacilli</taxon>
        <taxon>Bacillales</taxon>
        <taxon>Paenibacillaceae</taxon>
        <taxon>Aneurinibacillus group</taxon>
        <taxon>Aneurinibacillus</taxon>
    </lineage>
</organism>
<dbReference type="STRING" id="649747.HMPREF0083_02780"/>
<dbReference type="EMBL" id="AWSJ01000163">
    <property type="protein sequence ID" value="ERI09130.1"/>
    <property type="molecule type" value="Genomic_DNA"/>
</dbReference>
<name>U1X2D0_ANEAE</name>
<gene>
    <name evidence="1" type="ORF">HMPREF0083_02780</name>
</gene>
<keyword evidence="2" id="KW-1185">Reference proteome</keyword>
<sequence>MTVYKRKKKHSEASKRFIFFHHSRAQIGLYNPMRKREQAYIKK</sequence>
<dbReference type="AlphaFoldDB" id="U1X2D0"/>
<accession>U1X2D0</accession>
<reference evidence="1 2" key="1">
    <citation type="submission" date="2013-08" db="EMBL/GenBank/DDBJ databases">
        <authorList>
            <person name="Weinstock G."/>
            <person name="Sodergren E."/>
            <person name="Wylie T."/>
            <person name="Fulton L."/>
            <person name="Fulton R."/>
            <person name="Fronick C."/>
            <person name="O'Laughlin M."/>
            <person name="Godfrey J."/>
            <person name="Miner T."/>
            <person name="Herter B."/>
            <person name="Appelbaum E."/>
            <person name="Cordes M."/>
            <person name="Lek S."/>
            <person name="Wollam A."/>
            <person name="Pepin K.H."/>
            <person name="Palsikar V.B."/>
            <person name="Mitreva M."/>
            <person name="Wilson R.K."/>
        </authorList>
    </citation>
    <scope>NUCLEOTIDE SEQUENCE [LARGE SCALE GENOMIC DNA]</scope>
    <source>
        <strain evidence="1 2">ATCC 12856</strain>
    </source>
</reference>
<evidence type="ECO:0000313" key="2">
    <source>
        <dbReference type="Proteomes" id="UP000016511"/>
    </source>
</evidence>
<comment type="caution">
    <text evidence="1">The sequence shown here is derived from an EMBL/GenBank/DDBJ whole genome shotgun (WGS) entry which is preliminary data.</text>
</comment>
<dbReference type="Proteomes" id="UP000016511">
    <property type="component" value="Unassembled WGS sequence"/>
</dbReference>
<dbReference type="HOGENOM" id="CLU_3228877_0_0_9"/>
<proteinExistence type="predicted"/>
<evidence type="ECO:0000313" key="1">
    <source>
        <dbReference type="EMBL" id="ERI09130.1"/>
    </source>
</evidence>
<protein>
    <submittedName>
        <fullName evidence="1">Uncharacterized protein</fullName>
    </submittedName>
</protein>